<evidence type="ECO:0000313" key="1">
    <source>
        <dbReference type="EMBL" id="KAI0033380.1"/>
    </source>
</evidence>
<sequence length="135" mass="15623">MFILGVSTMTFASFIRLSCFRSLGHLFTFELTIRPKHVLVRSGPYAYVRHPSYTAAFLSVLAFVVIHYSPGAWAYECVVPWRKPLVVMYLIAGCYSLSHLWRRGPEEDARLRAHFGGEWEDYRASVPWSFIPLIY</sequence>
<keyword evidence="2" id="KW-1185">Reference proteome</keyword>
<reference evidence="1" key="2">
    <citation type="journal article" date="2022" name="New Phytol.">
        <title>Evolutionary transition to the ectomycorrhizal habit in the genomes of a hyperdiverse lineage of mushroom-forming fungi.</title>
        <authorList>
            <person name="Looney B."/>
            <person name="Miyauchi S."/>
            <person name="Morin E."/>
            <person name="Drula E."/>
            <person name="Courty P.E."/>
            <person name="Kohler A."/>
            <person name="Kuo A."/>
            <person name="LaButti K."/>
            <person name="Pangilinan J."/>
            <person name="Lipzen A."/>
            <person name="Riley R."/>
            <person name="Andreopoulos W."/>
            <person name="He G."/>
            <person name="Johnson J."/>
            <person name="Nolan M."/>
            <person name="Tritt A."/>
            <person name="Barry K.W."/>
            <person name="Grigoriev I.V."/>
            <person name="Nagy L.G."/>
            <person name="Hibbett D."/>
            <person name="Henrissat B."/>
            <person name="Matheny P.B."/>
            <person name="Labbe J."/>
            <person name="Martin F.M."/>
        </authorList>
    </citation>
    <scope>NUCLEOTIDE SEQUENCE</scope>
    <source>
        <strain evidence="1">EC-137</strain>
    </source>
</reference>
<proteinExistence type="predicted"/>
<name>A0ACB8QNX9_9AGAM</name>
<gene>
    <name evidence="1" type="ORF">K488DRAFT_47840</name>
</gene>
<reference evidence="1" key="1">
    <citation type="submission" date="2021-02" db="EMBL/GenBank/DDBJ databases">
        <authorList>
            <consortium name="DOE Joint Genome Institute"/>
            <person name="Ahrendt S."/>
            <person name="Looney B.P."/>
            <person name="Miyauchi S."/>
            <person name="Morin E."/>
            <person name="Drula E."/>
            <person name="Courty P.E."/>
            <person name="Chicoki N."/>
            <person name="Fauchery L."/>
            <person name="Kohler A."/>
            <person name="Kuo A."/>
            <person name="Labutti K."/>
            <person name="Pangilinan J."/>
            <person name="Lipzen A."/>
            <person name="Riley R."/>
            <person name="Andreopoulos W."/>
            <person name="He G."/>
            <person name="Johnson J."/>
            <person name="Barry K.W."/>
            <person name="Grigoriev I.V."/>
            <person name="Nagy L."/>
            <person name="Hibbett D."/>
            <person name="Henrissat B."/>
            <person name="Matheny P.B."/>
            <person name="Labbe J."/>
            <person name="Martin F."/>
        </authorList>
    </citation>
    <scope>NUCLEOTIDE SEQUENCE</scope>
    <source>
        <strain evidence="1">EC-137</strain>
    </source>
</reference>
<organism evidence="1 2">
    <name type="scientific">Vararia minispora EC-137</name>
    <dbReference type="NCBI Taxonomy" id="1314806"/>
    <lineage>
        <taxon>Eukaryota</taxon>
        <taxon>Fungi</taxon>
        <taxon>Dikarya</taxon>
        <taxon>Basidiomycota</taxon>
        <taxon>Agaricomycotina</taxon>
        <taxon>Agaricomycetes</taxon>
        <taxon>Russulales</taxon>
        <taxon>Lachnocladiaceae</taxon>
        <taxon>Vararia</taxon>
    </lineage>
</organism>
<accession>A0ACB8QNX9</accession>
<dbReference type="EMBL" id="MU273521">
    <property type="protein sequence ID" value="KAI0033380.1"/>
    <property type="molecule type" value="Genomic_DNA"/>
</dbReference>
<dbReference type="Proteomes" id="UP000814128">
    <property type="component" value="Unassembled WGS sequence"/>
</dbReference>
<evidence type="ECO:0000313" key="2">
    <source>
        <dbReference type="Proteomes" id="UP000814128"/>
    </source>
</evidence>
<comment type="caution">
    <text evidence="1">The sequence shown here is derived from an EMBL/GenBank/DDBJ whole genome shotgun (WGS) entry which is preliminary data.</text>
</comment>
<protein>
    <submittedName>
        <fullName evidence="1">Uncharacterized protein</fullName>
    </submittedName>
</protein>